<feature type="domain" description="Outer membrane protein beta-barrel" evidence="1">
    <location>
        <begin position="30"/>
        <end position="219"/>
    </location>
</feature>
<evidence type="ECO:0000313" key="2">
    <source>
        <dbReference type="EMBL" id="RHH08904.1"/>
    </source>
</evidence>
<proteinExistence type="predicted"/>
<dbReference type="EMBL" id="QRJE01000026">
    <property type="protein sequence ID" value="RHH08904.1"/>
    <property type="molecule type" value="Genomic_DNA"/>
</dbReference>
<comment type="caution">
    <text evidence="2">The sequence shown here is derived from an EMBL/GenBank/DDBJ whole genome shotgun (WGS) entry which is preliminary data.</text>
</comment>
<dbReference type="Pfam" id="PF13568">
    <property type="entry name" value="OMP_b-brl_2"/>
    <property type="match status" value="1"/>
</dbReference>
<accession>A0A396BYY3</accession>
<sequence>MFNLNINFMKKQVAIFILLGIITIPSSVKAQKLKVSLDVGISRSILSSDVSNLVNTRYNTQTGVATGVNLEYNFFKDFIVGTGLGFIQRNYEYKKTDNITGTHTLYKNNFMNVPLNVGLYIFNNPYKENGVWLKIQGGVYYEYFTRMHRKGEYPIFAQLQKDGSYIRAQVNETYDFKRNENNLKRNLFGIEGTGEIGYSFKKIDVFASYTYQYGLTDIYKAKTSSNRKSRRISNIISLGVAYKF</sequence>
<dbReference type="AlphaFoldDB" id="A0A396BYY3"/>
<name>A0A396BYY3_BACFG</name>
<reference evidence="2 3" key="1">
    <citation type="submission" date="2018-08" db="EMBL/GenBank/DDBJ databases">
        <title>A genome reference for cultivated species of the human gut microbiota.</title>
        <authorList>
            <person name="Zou Y."/>
            <person name="Xue W."/>
            <person name="Luo G."/>
        </authorList>
    </citation>
    <scope>NUCLEOTIDE SEQUENCE [LARGE SCALE GENOMIC DNA]</scope>
    <source>
        <strain evidence="2 3">AM18-6</strain>
    </source>
</reference>
<dbReference type="InterPro" id="IPR025665">
    <property type="entry name" value="Beta-barrel_OMP_2"/>
</dbReference>
<evidence type="ECO:0000259" key="1">
    <source>
        <dbReference type="Pfam" id="PF13568"/>
    </source>
</evidence>
<gene>
    <name evidence="2" type="ORF">DW228_15960</name>
</gene>
<dbReference type="Proteomes" id="UP000266644">
    <property type="component" value="Unassembled WGS sequence"/>
</dbReference>
<evidence type="ECO:0000313" key="3">
    <source>
        <dbReference type="Proteomes" id="UP000266644"/>
    </source>
</evidence>
<dbReference type="RefSeq" id="WP_122330479.1">
    <property type="nucleotide sequence ID" value="NZ_JAGJHD010000002.1"/>
</dbReference>
<organism evidence="2 3">
    <name type="scientific">Bacteroides fragilis</name>
    <dbReference type="NCBI Taxonomy" id="817"/>
    <lineage>
        <taxon>Bacteria</taxon>
        <taxon>Pseudomonadati</taxon>
        <taxon>Bacteroidota</taxon>
        <taxon>Bacteroidia</taxon>
        <taxon>Bacteroidales</taxon>
        <taxon>Bacteroidaceae</taxon>
        <taxon>Bacteroides</taxon>
    </lineage>
</organism>
<protein>
    <submittedName>
        <fullName evidence="2">PorT family protein</fullName>
    </submittedName>
</protein>